<keyword evidence="2 8" id="KW-0479">Metal-binding</keyword>
<reference evidence="10 11" key="1">
    <citation type="submission" date="2016-01" db="EMBL/GenBank/DDBJ databases">
        <authorList>
            <person name="Oliw E.H."/>
        </authorList>
    </citation>
    <scope>NUCLEOTIDE SEQUENCE [LARGE SCALE GENOMIC DNA]</scope>
    <source>
        <strain evidence="10 11">FRB97</strain>
    </source>
</reference>
<dbReference type="Proteomes" id="UP000217182">
    <property type="component" value="Chromosome"/>
</dbReference>
<evidence type="ECO:0000256" key="3">
    <source>
        <dbReference type="ARBA" id="ARBA00023004"/>
    </source>
</evidence>
<evidence type="ECO:0000256" key="5">
    <source>
        <dbReference type="ARBA" id="ARBA00023015"/>
    </source>
</evidence>
<keyword evidence="11" id="KW-1185">Reference proteome</keyword>
<evidence type="ECO:0000259" key="9">
    <source>
        <dbReference type="Pfam" id="PF09012"/>
    </source>
</evidence>
<dbReference type="InterPro" id="IPR023732">
    <property type="entry name" value="FeoC"/>
</dbReference>
<evidence type="ECO:0000313" key="11">
    <source>
        <dbReference type="Proteomes" id="UP000217182"/>
    </source>
</evidence>
<dbReference type="OrthoDB" id="6903254at2"/>
<evidence type="ECO:0000256" key="4">
    <source>
        <dbReference type="ARBA" id="ARBA00023014"/>
    </source>
</evidence>
<evidence type="ECO:0000256" key="7">
    <source>
        <dbReference type="ARBA" id="ARBA00023163"/>
    </source>
</evidence>
<gene>
    <name evidence="8" type="primary">feoC</name>
    <name evidence="10" type="ORF">AWC35_09480</name>
</gene>
<keyword evidence="6 8" id="KW-0238">DNA-binding</keyword>
<feature type="domain" description="Transcriptional regulator HTH-type FeoC" evidence="9">
    <location>
        <begin position="4"/>
        <end position="76"/>
    </location>
</feature>
<comment type="similarity">
    <text evidence="8">Belongs to the FeoC family.</text>
</comment>
<dbReference type="GO" id="GO:0003677">
    <property type="term" value="F:DNA binding"/>
    <property type="evidence" value="ECO:0007669"/>
    <property type="project" value="UniProtKB-KW"/>
</dbReference>
<keyword evidence="1 8" id="KW-0678">Repressor</keyword>
<dbReference type="AlphaFoldDB" id="A0A250B0E2"/>
<keyword evidence="5 8" id="KW-0805">Transcription regulation</keyword>
<name>A0A250B0E2_9GAMM</name>
<protein>
    <recommendedName>
        <fullName evidence="8">Probable [Fe-S]-dependent transcriptional repressor</fullName>
    </recommendedName>
</protein>
<keyword evidence="4 8" id="KW-0411">Iron-sulfur</keyword>
<keyword evidence="7 8" id="KW-0804">Transcription</keyword>
<evidence type="ECO:0000256" key="1">
    <source>
        <dbReference type="ARBA" id="ARBA00022491"/>
    </source>
</evidence>
<sequence>MAGLLQVRDALALYGSAQARQLSEKLAEPLPLVQAMLDQLTLLGKAERITQAPDSCLPGSCRGCPEGQACKTVIYRPIA</sequence>
<dbReference type="SUPFAM" id="SSF46785">
    <property type="entry name" value="Winged helix' DNA-binding domain"/>
    <property type="match status" value="1"/>
</dbReference>
<feature type="binding site" evidence="8">
    <location>
        <position position="70"/>
    </location>
    <ligand>
        <name>iron-sulfur cluster</name>
        <dbReference type="ChEBI" id="CHEBI:30408"/>
    </ligand>
</feature>
<dbReference type="GO" id="GO:0005506">
    <property type="term" value="F:iron ion binding"/>
    <property type="evidence" value="ECO:0007669"/>
    <property type="project" value="UniProtKB-UniRule"/>
</dbReference>
<keyword evidence="3 8" id="KW-0408">Iron</keyword>
<dbReference type="GO" id="GO:0051536">
    <property type="term" value="F:iron-sulfur cluster binding"/>
    <property type="evidence" value="ECO:0007669"/>
    <property type="project" value="UniProtKB-KW"/>
</dbReference>
<dbReference type="Gene3D" id="1.10.10.10">
    <property type="entry name" value="Winged helix-like DNA-binding domain superfamily/Winged helix DNA-binding domain"/>
    <property type="match status" value="1"/>
</dbReference>
<dbReference type="InterPro" id="IPR036388">
    <property type="entry name" value="WH-like_DNA-bd_sf"/>
</dbReference>
<comment type="function">
    <text evidence="8">May function as a transcriptional regulator that controls feoABC expression.</text>
</comment>
<evidence type="ECO:0000256" key="2">
    <source>
        <dbReference type="ARBA" id="ARBA00022723"/>
    </source>
</evidence>
<evidence type="ECO:0000256" key="6">
    <source>
        <dbReference type="ARBA" id="ARBA00023125"/>
    </source>
</evidence>
<evidence type="ECO:0000313" key="10">
    <source>
        <dbReference type="EMBL" id="ATA19555.1"/>
    </source>
</evidence>
<dbReference type="RefSeq" id="WP_095846158.1">
    <property type="nucleotide sequence ID" value="NZ_CP014136.1"/>
</dbReference>
<organism evidence="10 11">
    <name type="scientific">Gibbsiella quercinecans</name>
    <dbReference type="NCBI Taxonomy" id="929813"/>
    <lineage>
        <taxon>Bacteria</taxon>
        <taxon>Pseudomonadati</taxon>
        <taxon>Pseudomonadota</taxon>
        <taxon>Gammaproteobacteria</taxon>
        <taxon>Enterobacterales</taxon>
        <taxon>Yersiniaceae</taxon>
        <taxon>Gibbsiella</taxon>
    </lineage>
</organism>
<feature type="binding site" evidence="8">
    <location>
        <position position="64"/>
    </location>
    <ligand>
        <name>iron-sulfur cluster</name>
        <dbReference type="ChEBI" id="CHEBI:30408"/>
    </ligand>
</feature>
<proteinExistence type="inferred from homology"/>
<feature type="binding site" evidence="8">
    <location>
        <position position="56"/>
    </location>
    <ligand>
        <name>iron-sulfur cluster</name>
        <dbReference type="ChEBI" id="CHEBI:30408"/>
    </ligand>
</feature>
<dbReference type="Pfam" id="PF09012">
    <property type="entry name" value="FeoC"/>
    <property type="match status" value="1"/>
</dbReference>
<accession>A0A250B0E2</accession>
<dbReference type="EMBL" id="CP014136">
    <property type="protein sequence ID" value="ATA19555.1"/>
    <property type="molecule type" value="Genomic_DNA"/>
</dbReference>
<dbReference type="InterPro" id="IPR036390">
    <property type="entry name" value="WH_DNA-bd_sf"/>
</dbReference>
<evidence type="ECO:0000256" key="8">
    <source>
        <dbReference type="HAMAP-Rule" id="MF_01586"/>
    </source>
</evidence>
<dbReference type="HAMAP" id="MF_01586">
    <property type="entry name" value="FeoC"/>
    <property type="match status" value="1"/>
</dbReference>
<feature type="binding site" evidence="8">
    <location>
        <position position="61"/>
    </location>
    <ligand>
        <name>iron-sulfur cluster</name>
        <dbReference type="ChEBI" id="CHEBI:30408"/>
    </ligand>
</feature>
<dbReference type="InterPro" id="IPR015102">
    <property type="entry name" value="Tscrpt_reg_HTH_FeoC"/>
</dbReference>
<dbReference type="KEGG" id="gqu:AWC35_09480"/>